<reference evidence="1 2" key="1">
    <citation type="submission" date="2019-06" db="EMBL/GenBank/DDBJ databases">
        <title>Description of Kitasatospora acidophila sp. nov. isolated from pine grove soil, and reclassification of Streptomyces novaecaesareae to Kitasatospora novaeceasareae comb. nov.</title>
        <authorList>
            <person name="Kim M.J."/>
        </authorList>
    </citation>
    <scope>NUCLEOTIDE SEQUENCE [LARGE SCALE GENOMIC DNA]</scope>
    <source>
        <strain evidence="1 2">MMS16-CNU292</strain>
    </source>
</reference>
<name>A0A540WBM5_9ACTN</name>
<comment type="caution">
    <text evidence="1">The sequence shown here is derived from an EMBL/GenBank/DDBJ whole genome shotgun (WGS) entry which is preliminary data.</text>
</comment>
<dbReference type="RefSeq" id="WP_141636759.1">
    <property type="nucleotide sequence ID" value="NZ_VIGB01000003.1"/>
</dbReference>
<evidence type="ECO:0000313" key="2">
    <source>
        <dbReference type="Proteomes" id="UP000319103"/>
    </source>
</evidence>
<sequence length="221" mass="23827">MAEKPGTGFELIQRQAACTFAARARIEAVAPFHGADAREAGLAAAGALADLTECAGTDELDGLLIELTDARHGFSLETVAVTTREVLVGLLEADGNDAAEALSNAGAEHWWLTLCGTRWFALAFAPCYPADSPRFTLGSRSTFLLLQPVASFDRHATPRGSVIAEEVRQMIRHAYASVGCPYDTDLARQDVEALKFVWPLRQGDAPVQWWRSGTGGRREPA</sequence>
<keyword evidence="2" id="KW-1185">Reference proteome</keyword>
<evidence type="ECO:0000313" key="1">
    <source>
        <dbReference type="EMBL" id="TQF06327.1"/>
    </source>
</evidence>
<dbReference type="OrthoDB" id="5800908at2"/>
<accession>A0A540WBM5</accession>
<proteinExistence type="predicted"/>
<protein>
    <submittedName>
        <fullName evidence="1">Uncharacterized protein</fullName>
    </submittedName>
</protein>
<dbReference type="EMBL" id="VIGB01000003">
    <property type="protein sequence ID" value="TQF06327.1"/>
    <property type="molecule type" value="Genomic_DNA"/>
</dbReference>
<dbReference type="AlphaFoldDB" id="A0A540WBM5"/>
<organism evidence="1 2">
    <name type="scientific">Kitasatospora acidiphila</name>
    <dbReference type="NCBI Taxonomy" id="2567942"/>
    <lineage>
        <taxon>Bacteria</taxon>
        <taxon>Bacillati</taxon>
        <taxon>Actinomycetota</taxon>
        <taxon>Actinomycetes</taxon>
        <taxon>Kitasatosporales</taxon>
        <taxon>Streptomycetaceae</taxon>
        <taxon>Kitasatospora</taxon>
    </lineage>
</organism>
<dbReference type="Proteomes" id="UP000319103">
    <property type="component" value="Unassembled WGS sequence"/>
</dbReference>
<gene>
    <name evidence="1" type="ORF">E6W39_34110</name>
</gene>